<dbReference type="HOGENOM" id="CLU_732380_0_0_1"/>
<feature type="compositionally biased region" description="Basic and acidic residues" evidence="1">
    <location>
        <begin position="59"/>
        <end position="72"/>
    </location>
</feature>
<protein>
    <submittedName>
        <fullName evidence="2">Uncharacterized protein</fullName>
    </submittedName>
</protein>
<keyword evidence="3" id="KW-1185">Reference proteome</keyword>
<dbReference type="PaxDb" id="4113-PGSC0003DMT400088304"/>
<dbReference type="Gramene" id="PGSC0003DMT400088304">
    <property type="protein sequence ID" value="PGSC0003DMT400088304"/>
    <property type="gene ID" value="PGSC0003DMG400037875"/>
</dbReference>
<evidence type="ECO:0000313" key="2">
    <source>
        <dbReference type="EnsemblPlants" id="PGSC0003DMT400088304"/>
    </source>
</evidence>
<feature type="region of interest" description="Disordered" evidence="1">
    <location>
        <begin position="49"/>
        <end position="80"/>
    </location>
</feature>
<reference evidence="3" key="1">
    <citation type="journal article" date="2011" name="Nature">
        <title>Genome sequence and analysis of the tuber crop potato.</title>
        <authorList>
            <consortium name="The Potato Genome Sequencing Consortium"/>
        </authorList>
    </citation>
    <scope>NUCLEOTIDE SEQUENCE [LARGE SCALE GENOMIC DNA]</scope>
    <source>
        <strain evidence="3">cv. DM1-3 516 R44</strain>
    </source>
</reference>
<feature type="region of interest" description="Disordered" evidence="1">
    <location>
        <begin position="337"/>
        <end position="378"/>
    </location>
</feature>
<feature type="region of interest" description="Disordered" evidence="1">
    <location>
        <begin position="95"/>
        <end position="195"/>
    </location>
</feature>
<accession>M1DFN6</accession>
<organism evidence="2 3">
    <name type="scientific">Solanum tuberosum</name>
    <name type="common">Potato</name>
    <dbReference type="NCBI Taxonomy" id="4113"/>
    <lineage>
        <taxon>Eukaryota</taxon>
        <taxon>Viridiplantae</taxon>
        <taxon>Streptophyta</taxon>
        <taxon>Embryophyta</taxon>
        <taxon>Tracheophyta</taxon>
        <taxon>Spermatophyta</taxon>
        <taxon>Magnoliopsida</taxon>
        <taxon>eudicotyledons</taxon>
        <taxon>Gunneridae</taxon>
        <taxon>Pentapetalae</taxon>
        <taxon>asterids</taxon>
        <taxon>lamiids</taxon>
        <taxon>Solanales</taxon>
        <taxon>Solanaceae</taxon>
        <taxon>Solanoideae</taxon>
        <taxon>Solaneae</taxon>
        <taxon>Solanum</taxon>
    </lineage>
</organism>
<dbReference type="PANTHER" id="PTHR33180:SF31">
    <property type="entry name" value="POLYPROTEIN PROTEIN"/>
    <property type="match status" value="1"/>
</dbReference>
<dbReference type="Proteomes" id="UP000011115">
    <property type="component" value="Unassembled WGS sequence"/>
</dbReference>
<dbReference type="AlphaFoldDB" id="M1DFN6"/>
<name>M1DFN6_SOLTU</name>
<evidence type="ECO:0000256" key="1">
    <source>
        <dbReference type="SAM" id="MobiDB-lite"/>
    </source>
</evidence>
<reference evidence="2" key="2">
    <citation type="submission" date="2015-06" db="UniProtKB">
        <authorList>
            <consortium name="EnsemblPlants"/>
        </authorList>
    </citation>
    <scope>IDENTIFICATION</scope>
    <source>
        <strain evidence="2">DM1-3 516 R44</strain>
    </source>
</reference>
<dbReference type="EnsemblPlants" id="PGSC0003DMT400088304">
    <property type="protein sequence ID" value="PGSC0003DMT400088304"/>
    <property type="gene ID" value="PGSC0003DMG400037875"/>
</dbReference>
<feature type="compositionally biased region" description="Basic and acidic residues" evidence="1">
    <location>
        <begin position="130"/>
        <end position="156"/>
    </location>
</feature>
<dbReference type="InParanoid" id="M1DFN6"/>
<proteinExistence type="predicted"/>
<feature type="compositionally biased region" description="Pro residues" evidence="1">
    <location>
        <begin position="180"/>
        <end position="195"/>
    </location>
</feature>
<evidence type="ECO:0000313" key="3">
    <source>
        <dbReference type="Proteomes" id="UP000011115"/>
    </source>
</evidence>
<dbReference type="PANTHER" id="PTHR33180">
    <property type="entry name" value="PHOTOSYSTEM II CP43 REACTION CENTER PROTEIN"/>
    <property type="match status" value="1"/>
</dbReference>
<sequence>MGILGEIPILSSVQVNLSHRDHEPLILVIAKGTKETSRSRDTLFAKAYRNESPSLTRAYEPRSRRPREDTSRSRRIPLPPSISILFQSASKKKARGITINEGGSCLPKKRRQELPPRDKGKIKKHIAKKVASDNRAELSEPEDEHPLINRRNELRTRSQSTSTRVPSVATPPEEDSVPAQAPPVTPALPIVPPPRRLNKLKGDGVQTILEEKLLSTEGLEGKYPDNRDTIHYHDFEQFTSSLGLYIPSWVREFYTAYGELGAQKARRRQANSDRIEAEYIREEADGRRAVPADISPDVDVDSLLAEASSSTPASEPLEWRKDVDYLKPTDFNSLMEAADDKDALGTLEIPPATTGEVQRDGTSEEESDTETDKEMIER</sequence>